<sequence>NKTAHTKNAKREQNPPTEINNTESDNAEKEAKNKHNLRKHYDDTEDNSTKQICSPNPNDALKALNEEN</sequence>
<feature type="region of interest" description="Disordered" evidence="1">
    <location>
        <begin position="1"/>
        <end position="68"/>
    </location>
</feature>
<accession>A0ABN7X2V1</accession>
<protein>
    <submittedName>
        <fullName evidence="2">42722_t:CDS:1</fullName>
    </submittedName>
</protein>
<organism evidence="2 3">
    <name type="scientific">Gigaspora margarita</name>
    <dbReference type="NCBI Taxonomy" id="4874"/>
    <lineage>
        <taxon>Eukaryota</taxon>
        <taxon>Fungi</taxon>
        <taxon>Fungi incertae sedis</taxon>
        <taxon>Mucoromycota</taxon>
        <taxon>Glomeromycotina</taxon>
        <taxon>Glomeromycetes</taxon>
        <taxon>Diversisporales</taxon>
        <taxon>Gigasporaceae</taxon>
        <taxon>Gigaspora</taxon>
    </lineage>
</organism>
<comment type="caution">
    <text evidence="2">The sequence shown here is derived from an EMBL/GenBank/DDBJ whole genome shotgun (WGS) entry which is preliminary data.</text>
</comment>
<feature type="non-terminal residue" evidence="2">
    <location>
        <position position="1"/>
    </location>
</feature>
<name>A0ABN7X2V1_GIGMA</name>
<dbReference type="EMBL" id="CAJVQB010082917">
    <property type="protein sequence ID" value="CAG8846311.1"/>
    <property type="molecule type" value="Genomic_DNA"/>
</dbReference>
<feature type="compositionally biased region" description="Polar residues" evidence="1">
    <location>
        <begin position="14"/>
        <end position="24"/>
    </location>
</feature>
<evidence type="ECO:0000313" key="2">
    <source>
        <dbReference type="EMBL" id="CAG8846311.1"/>
    </source>
</evidence>
<proteinExistence type="predicted"/>
<gene>
    <name evidence="2" type="ORF">GMARGA_LOCUS38103</name>
</gene>
<evidence type="ECO:0000256" key="1">
    <source>
        <dbReference type="SAM" id="MobiDB-lite"/>
    </source>
</evidence>
<dbReference type="Proteomes" id="UP000789901">
    <property type="component" value="Unassembled WGS sequence"/>
</dbReference>
<evidence type="ECO:0000313" key="3">
    <source>
        <dbReference type="Proteomes" id="UP000789901"/>
    </source>
</evidence>
<reference evidence="2 3" key="1">
    <citation type="submission" date="2021-06" db="EMBL/GenBank/DDBJ databases">
        <authorList>
            <person name="Kallberg Y."/>
            <person name="Tangrot J."/>
            <person name="Rosling A."/>
        </authorList>
    </citation>
    <scope>NUCLEOTIDE SEQUENCE [LARGE SCALE GENOMIC DNA]</scope>
    <source>
        <strain evidence="2 3">120-4 pot B 10/14</strain>
    </source>
</reference>
<keyword evidence="3" id="KW-1185">Reference proteome</keyword>